<evidence type="ECO:0000313" key="2">
    <source>
        <dbReference type="EMBL" id="TMQ49851.1"/>
    </source>
</evidence>
<comment type="caution">
    <text evidence="2">The sequence shown here is derived from an EMBL/GenBank/DDBJ whole genome shotgun (WGS) entry which is preliminary data.</text>
</comment>
<keyword evidence="1" id="KW-0472">Membrane</keyword>
<dbReference type="Proteomes" id="UP000316292">
    <property type="component" value="Unassembled WGS sequence"/>
</dbReference>
<proteinExistence type="predicted"/>
<feature type="transmembrane region" description="Helical" evidence="1">
    <location>
        <begin position="7"/>
        <end position="31"/>
    </location>
</feature>
<gene>
    <name evidence="2" type="ORF">E6K71_03805</name>
</gene>
<dbReference type="AlphaFoldDB" id="A0A538SEP7"/>
<sequence length="68" mass="6963">MSSVGQLILILLGLVLLVCGILLGALGVWAMTVHSPGAWKVAVVGFAAAIIGGALVKGARRRKDEPKV</sequence>
<keyword evidence="1" id="KW-1133">Transmembrane helix</keyword>
<protein>
    <recommendedName>
        <fullName evidence="4">LPXTG cell wall anchor domain-containing protein</fullName>
    </recommendedName>
</protein>
<name>A0A538SEP7_UNCEI</name>
<keyword evidence="1" id="KW-0812">Transmembrane</keyword>
<dbReference type="EMBL" id="VBOR01000049">
    <property type="protein sequence ID" value="TMQ49851.1"/>
    <property type="molecule type" value="Genomic_DNA"/>
</dbReference>
<organism evidence="2 3">
    <name type="scientific">Eiseniibacteriota bacterium</name>
    <dbReference type="NCBI Taxonomy" id="2212470"/>
    <lineage>
        <taxon>Bacteria</taxon>
        <taxon>Candidatus Eiseniibacteriota</taxon>
    </lineage>
</organism>
<evidence type="ECO:0000256" key="1">
    <source>
        <dbReference type="SAM" id="Phobius"/>
    </source>
</evidence>
<evidence type="ECO:0000313" key="3">
    <source>
        <dbReference type="Proteomes" id="UP000316292"/>
    </source>
</evidence>
<evidence type="ECO:0008006" key="4">
    <source>
        <dbReference type="Google" id="ProtNLM"/>
    </source>
</evidence>
<feature type="transmembrane region" description="Helical" evidence="1">
    <location>
        <begin position="37"/>
        <end position="56"/>
    </location>
</feature>
<accession>A0A538SEP7</accession>
<reference evidence="2 3" key="1">
    <citation type="journal article" date="2019" name="Nat. Microbiol.">
        <title>Mediterranean grassland soil C-N compound turnover is dependent on rainfall and depth, and is mediated by genomically divergent microorganisms.</title>
        <authorList>
            <person name="Diamond S."/>
            <person name="Andeer P.F."/>
            <person name="Li Z."/>
            <person name="Crits-Christoph A."/>
            <person name="Burstein D."/>
            <person name="Anantharaman K."/>
            <person name="Lane K.R."/>
            <person name="Thomas B.C."/>
            <person name="Pan C."/>
            <person name="Northen T.R."/>
            <person name="Banfield J.F."/>
        </authorList>
    </citation>
    <scope>NUCLEOTIDE SEQUENCE [LARGE SCALE GENOMIC DNA]</scope>
    <source>
        <strain evidence="2">WS_1</strain>
    </source>
</reference>